<dbReference type="Pfam" id="PF00501">
    <property type="entry name" value="AMP-binding"/>
    <property type="match status" value="1"/>
</dbReference>
<dbReference type="AlphaFoldDB" id="A0A1E3RHJ1"/>
<dbReference type="Gene3D" id="3.30.300.30">
    <property type="match status" value="1"/>
</dbReference>
<gene>
    <name evidence="3" type="ORF">BHQ18_15235</name>
</gene>
<dbReference type="EMBL" id="MIHA01000010">
    <property type="protein sequence ID" value="ODQ89330.1"/>
    <property type="molecule type" value="Genomic_DNA"/>
</dbReference>
<dbReference type="Proteomes" id="UP000094053">
    <property type="component" value="Unassembled WGS sequence"/>
</dbReference>
<dbReference type="OrthoDB" id="9803968at2"/>
<name>A0A1E3RHJ1_MYCFV</name>
<dbReference type="InterPro" id="IPR042099">
    <property type="entry name" value="ANL_N_sf"/>
</dbReference>
<reference evidence="4" key="1">
    <citation type="submission" date="2016-09" db="EMBL/GenBank/DDBJ databases">
        <authorList>
            <person name="Greninger A.L."/>
            <person name="Jerome K.R."/>
            <person name="Mcnair B."/>
            <person name="Wallis C."/>
            <person name="Fang F."/>
        </authorList>
    </citation>
    <scope>NUCLEOTIDE SEQUENCE [LARGE SCALE GENOMIC DNA]</scope>
    <source>
        <strain evidence="4">M6</strain>
    </source>
</reference>
<evidence type="ECO:0000313" key="3">
    <source>
        <dbReference type="EMBL" id="ODQ89330.1"/>
    </source>
</evidence>
<dbReference type="InterPro" id="IPR020845">
    <property type="entry name" value="AMP-binding_CS"/>
</dbReference>
<keyword evidence="4" id="KW-1185">Reference proteome</keyword>
<dbReference type="GO" id="GO:0031956">
    <property type="term" value="F:medium-chain fatty acid-CoA ligase activity"/>
    <property type="evidence" value="ECO:0007669"/>
    <property type="project" value="TreeGrafter"/>
</dbReference>
<dbReference type="Gene3D" id="3.40.50.12780">
    <property type="entry name" value="N-terminal domain of ligase-like"/>
    <property type="match status" value="1"/>
</dbReference>
<dbReference type="PANTHER" id="PTHR43201:SF32">
    <property type="entry name" value="2-SUCCINYLBENZOATE--COA LIGASE, CHLOROPLASTIC_PEROXISOMAL"/>
    <property type="match status" value="1"/>
</dbReference>
<evidence type="ECO:0000313" key="4">
    <source>
        <dbReference type="Proteomes" id="UP000094053"/>
    </source>
</evidence>
<feature type="domain" description="AMP-binding enzyme C-terminal" evidence="2">
    <location>
        <begin position="402"/>
        <end position="479"/>
    </location>
</feature>
<comment type="caution">
    <text evidence="3">The sequence shown here is derived from an EMBL/GenBank/DDBJ whole genome shotgun (WGS) entry which is preliminary data.</text>
</comment>
<keyword evidence="3" id="KW-0436">Ligase</keyword>
<organism evidence="3 4">
    <name type="scientific">Mycolicibacterium flavescens</name>
    <name type="common">Mycobacterium flavescens</name>
    <dbReference type="NCBI Taxonomy" id="1776"/>
    <lineage>
        <taxon>Bacteria</taxon>
        <taxon>Bacillati</taxon>
        <taxon>Actinomycetota</taxon>
        <taxon>Actinomycetes</taxon>
        <taxon>Mycobacteriales</taxon>
        <taxon>Mycobacteriaceae</taxon>
        <taxon>Mycolicibacterium</taxon>
    </lineage>
</organism>
<evidence type="ECO:0000259" key="2">
    <source>
        <dbReference type="Pfam" id="PF13193"/>
    </source>
</evidence>
<dbReference type="Pfam" id="PF13193">
    <property type="entry name" value="AMP-binding_C"/>
    <property type="match status" value="1"/>
</dbReference>
<dbReference type="PROSITE" id="PS00455">
    <property type="entry name" value="AMP_BINDING"/>
    <property type="match status" value="1"/>
</dbReference>
<dbReference type="InterPro" id="IPR025110">
    <property type="entry name" value="AMP-bd_C"/>
</dbReference>
<feature type="domain" description="AMP-dependent synthetase/ligase" evidence="1">
    <location>
        <begin position="10"/>
        <end position="352"/>
    </location>
</feature>
<dbReference type="InterPro" id="IPR045851">
    <property type="entry name" value="AMP-bd_C_sf"/>
</dbReference>
<dbReference type="STRING" id="1776.BHQ18_15235"/>
<dbReference type="InterPro" id="IPR000873">
    <property type="entry name" value="AMP-dep_synth/lig_dom"/>
</dbReference>
<evidence type="ECO:0000259" key="1">
    <source>
        <dbReference type="Pfam" id="PF00501"/>
    </source>
</evidence>
<proteinExistence type="predicted"/>
<accession>A0A1E3RHJ1</accession>
<dbReference type="GO" id="GO:0006631">
    <property type="term" value="P:fatty acid metabolic process"/>
    <property type="evidence" value="ECO:0007669"/>
    <property type="project" value="TreeGrafter"/>
</dbReference>
<dbReference type="SUPFAM" id="SSF56801">
    <property type="entry name" value="Acetyl-CoA synthetase-like"/>
    <property type="match status" value="1"/>
</dbReference>
<sequence length="494" mass="52747">MTGTIAELLDDAAATRPGDGLLIDVDGRVLTVAEVARLSAAATRWLADRGVRPGMTVAWQLPSHSAAAVLMLALARTATVQAPVLHLYRQREVQAALEIATADVLIVDESTVANTPPGIPVVELPDDFLEVLQRIPGDIAVAGTRSPDDAHWIYFTSGSTGQPKGVRHTDATLLAAARGFTAHLGLGDHAREVGTITFPIAHIGGMVYLACALIAGLPVLMVPKVDAARLPHLLAEHRVTVTGGSTAFYQMLLSAQLASGQSEPLIPTLRMLIGGGAPCPPELHQKVRTHMGVPVVHAYGMTEAPMICVSEATDTTEQQSHSCGRPIPGTSVRIGATGEIELCGANLTPGYLDAEQWSKVTTPDGWFRTGDRGHLRPDGRIVITGRIKDLIIRKGENISPDEIENELLAHPLIDEVAVIGQPDAERGEMVCAVVRRSPGRREVTLGEVCEFLDQRGLMKQKWPERLVVVDEFPLTGLGKVAKNELAEQITGGSR</sequence>
<protein>
    <submittedName>
        <fullName evidence="3">Cyclohex-1-ene-1-carboxylate:CoA ligase</fullName>
    </submittedName>
</protein>
<dbReference type="PANTHER" id="PTHR43201">
    <property type="entry name" value="ACYL-COA SYNTHETASE"/>
    <property type="match status" value="1"/>
</dbReference>